<organism evidence="1 2">
    <name type="scientific">Nocardia terpenica</name>
    <dbReference type="NCBI Taxonomy" id="455432"/>
    <lineage>
        <taxon>Bacteria</taxon>
        <taxon>Bacillati</taxon>
        <taxon>Actinomycetota</taxon>
        <taxon>Actinomycetes</taxon>
        <taxon>Mycobacteriales</taxon>
        <taxon>Nocardiaceae</taxon>
        <taxon>Nocardia</taxon>
    </lineage>
</organism>
<dbReference type="AlphaFoldDB" id="A0A291RQ56"/>
<sequence length="79" mass="9449">MLRTLPALEQFDGTISGLYHAPEQRQRGRFEVFSRDQLKIAAKIFDRQWPHVGCLRPREQRRRFVRSIEQNIDVRRLSA</sequence>
<protein>
    <submittedName>
        <fullName evidence="1">Uncharacterized protein</fullName>
    </submittedName>
</protein>
<evidence type="ECO:0000313" key="2">
    <source>
        <dbReference type="Proteomes" id="UP000221961"/>
    </source>
</evidence>
<name>A0A291RQ56_9NOCA</name>
<evidence type="ECO:0000313" key="1">
    <source>
        <dbReference type="EMBL" id="ATL69696.1"/>
    </source>
</evidence>
<dbReference type="KEGG" id="ntp:CRH09_29535"/>
<proteinExistence type="predicted"/>
<dbReference type="EMBL" id="CP023778">
    <property type="protein sequence ID" value="ATL69696.1"/>
    <property type="molecule type" value="Genomic_DNA"/>
</dbReference>
<dbReference type="Proteomes" id="UP000221961">
    <property type="component" value="Chromosome"/>
</dbReference>
<reference evidence="1 2" key="1">
    <citation type="submission" date="2017-10" db="EMBL/GenBank/DDBJ databases">
        <title>Comparative genomics between pathogenic Norcardia.</title>
        <authorList>
            <person name="Zeng L."/>
        </authorList>
    </citation>
    <scope>NUCLEOTIDE SEQUENCE [LARGE SCALE GENOMIC DNA]</scope>
    <source>
        <strain evidence="1 2">NC_YFY_NT001</strain>
    </source>
</reference>
<gene>
    <name evidence="1" type="ORF">CRH09_29535</name>
</gene>
<accession>A0A291RQ56</accession>